<evidence type="ECO:0000313" key="4">
    <source>
        <dbReference type="Proteomes" id="UP000179807"/>
    </source>
</evidence>
<accession>A0A1J4KWS6</accession>
<evidence type="ECO:0000313" key="3">
    <source>
        <dbReference type="EMBL" id="OHT15328.1"/>
    </source>
</evidence>
<keyword evidence="2" id="KW-0812">Transmembrane</keyword>
<feature type="compositionally biased region" description="Polar residues" evidence="1">
    <location>
        <begin position="2053"/>
        <end position="2062"/>
    </location>
</feature>
<keyword evidence="4" id="KW-1185">Reference proteome</keyword>
<sequence>MPFTPEKTIYFDGVNLEITDSNTQMHFDRIILINSNIKGTDLILSGYNMSLHGSKLFGTLSILFEKETNFRSEVIDGRVQYTNEVSFGIVFDERVDTITIHKDGFTIGKEMKRLDVVDFTKMKRFLIGTSARIKIQKSYTIEAFEDIPFDKIAFFALIPAASFYFSYDWINYVEKPSHTLENKFKIFYLAKVIDDRDTYPTVFYIKELENNVPFETINLKSKYVVQNSKLCLRRTTDIKTDCDDNFVMETYLEALNAAIINNASVVYTYGYEKEFLQVTNATLKYNMKLVAIGQTQKVNLSYYSGIKYSLIGNISLDNFEVMYQEYPGKYYKLHLSNSYLFPASALTESNNILQFVVYDDDLSYFSNVTISKDIYLYFSNLKAFDKYFSSFFLQENAIVTVNRLFRVEFSDKYLLLSQKYDEKVYVYTLKELPKGCLIQFNVHDCEFLKDYKLEFVANDLLKTISFYGEYDSNSFIFNYDFAGTRFQDNNKINISGKGTIRYYCINSIDDVPFVAGKDIVVEKETNYYEDLTFCLTSDLQNKNIFCSEDQTVTSVSELVKKLNIKKSYDNQYRVYVFGFNEDPLVLNNGKYNITFVPGEPIRQKVQVDCSQFDYLNFVSFDISFNQRISNNNAKEIMLYHCSFIETYGVIVTTTTSKFDIYDTELIWDQVLDITLQEDQITNLVNGLSSESTKVAYVANTFITIGKDCIYSGPMTKLIDFPIDQSLIILFKSDIYIHKHFSLNEGESHLLDKIKFQSINGIHKIIVGADWFDYTQTGQGIMRLDVGNLEVSNLLHSYNIPFSSSYKSFDDEYICATKSSSSNFCDLSHTKQGDTLKSETNNNPSYYKFIILEGFESSPLKISYDAVGKFNHYYFLSSTQEKQQIELTATESAAYMAFENCEILLPKYTKELSNFEMYKSSIECSSSSKYDKVSFKGLSYWQEADIKLFANIAPSVISMNGRQNNKIYKTATVEIPAGLSTMYFTANMITITCSSTFSLTEYELIDNSNIILEINDEGRLISMKSDISNLSIINMVNILVTENTSSPINEGRTTFIFDRCWTMCPIIGWLRLDSIPMRKFPIVFDYYETNDNIAVPDYWTENLVSTNNIIFMNSDDYDTRYISTVYFSDIDLLGRYVSLQDYSYHIFIGGYTDNESVLLDYASYKFDRCIFYSAKMEKQKVIITFQNDDLTEFFHLGLNGLDININNTKWTHFQTCDIHGCQFSLISDINIESSNQLLIVHNFQGMILQENIIMNYSKWIFFNGFPEMVLSANIIGENGYIGFQTYFQRIYIGNNEIEPLYEVYSDSYDIPDTINFDISKHKGKLLFICEKNLLKLELKYSISNDRAILSHLAFSGPNIDFGESWQENYHIEDNNEQKIEILNYYSGSKTTVTYPSYLNIDSLAIFDKSIIKQMRESEMICLSPNENVEISQNCRYIYHNVNDFIDNHILNSHSFSVFCYGFDQKTSLHFDVNEYVTPKQEFIFQPGKNQKTQFIDFIQGSHYRFNSMNIRASESIYNDCEFYDCFIDYWRNPDLEQFYNCIFGENCQMYPSTIENKFNINNNTILGNITIELSELITFYHDKIYFDIWCSRFISCDFKCKLIFDYSGHSRVIIMRDDSFGENDLNNQKITLACKNYGSSYINFSFDEWLGYDFSAHKLNFLLNNAQTRIIKTYTTRTDPWKIDNASTNYGIWNLHEGWNIYFFNESSQSINTYDYSELMISIKYIENAIWTDRPVNLYLHYAGTFDSELIVGYPNVTIQSSYTIFINLAQNISLVLNTTIDAFNGSGRYNFESFKIYWNFVSVNRYSHCEDQITLDIGDRPLLLSNAVSFYDINMAIEGEDNLRHVIQQNTTFNQAFLEYTMKKIPSSITFKQNSIVLSGYSKILDDSSESLEIPLKLFPYSTSSANLVIPANANIQFIKDETVETNSDFRWCKFELVDPESTVLKFGDEWNGYENSPIQIVVNCSKDYKLNIEGNKNLIDAHCKPDDVTGKPEGTFKPGALKNSGNTGMIVGVTVGCIVVVAVVVGVLVFFFVIKKPKENSSSLSESEINETKNTTNEKIASSSESSSDV</sequence>
<dbReference type="EMBL" id="MLAK01000239">
    <property type="protein sequence ID" value="OHT15328.1"/>
    <property type="molecule type" value="Genomic_DNA"/>
</dbReference>
<keyword evidence="2" id="KW-0472">Membrane</keyword>
<keyword evidence="2" id="KW-1133">Transmembrane helix</keyword>
<dbReference type="GeneID" id="94832405"/>
<comment type="caution">
    <text evidence="3">The sequence shown here is derived from an EMBL/GenBank/DDBJ whole genome shotgun (WGS) entry which is preliminary data.</text>
</comment>
<reference evidence="3" key="1">
    <citation type="submission" date="2016-10" db="EMBL/GenBank/DDBJ databases">
        <authorList>
            <person name="Benchimol M."/>
            <person name="Almeida L.G."/>
            <person name="Vasconcelos A.T."/>
            <person name="Perreira-Neves A."/>
            <person name="Rosa I.A."/>
            <person name="Tasca T."/>
            <person name="Bogo M.R."/>
            <person name="de Souza W."/>
        </authorList>
    </citation>
    <scope>NUCLEOTIDE SEQUENCE [LARGE SCALE GENOMIC DNA]</scope>
    <source>
        <strain evidence="3">K</strain>
    </source>
</reference>
<dbReference type="VEuPathDB" id="TrichDB:TRFO_14243"/>
<feature type="region of interest" description="Disordered" evidence="1">
    <location>
        <begin position="2040"/>
        <end position="2071"/>
    </location>
</feature>
<evidence type="ECO:0000256" key="1">
    <source>
        <dbReference type="SAM" id="MobiDB-lite"/>
    </source>
</evidence>
<organism evidence="3 4">
    <name type="scientific">Tritrichomonas foetus</name>
    <dbReference type="NCBI Taxonomy" id="1144522"/>
    <lineage>
        <taxon>Eukaryota</taxon>
        <taxon>Metamonada</taxon>
        <taxon>Parabasalia</taxon>
        <taxon>Tritrichomonadida</taxon>
        <taxon>Tritrichomonadidae</taxon>
        <taxon>Tritrichomonas</taxon>
    </lineage>
</organism>
<feature type="transmembrane region" description="Helical" evidence="2">
    <location>
        <begin position="2010"/>
        <end position="2035"/>
    </location>
</feature>
<dbReference type="RefSeq" id="XP_068368464.1">
    <property type="nucleotide sequence ID" value="XM_068497701.1"/>
</dbReference>
<gene>
    <name evidence="3" type="ORF">TRFO_14243</name>
</gene>
<evidence type="ECO:0000256" key="2">
    <source>
        <dbReference type="SAM" id="Phobius"/>
    </source>
</evidence>
<protein>
    <submittedName>
        <fullName evidence="3">Uncharacterized protein</fullName>
    </submittedName>
</protein>
<proteinExistence type="predicted"/>
<name>A0A1J4KWS6_9EUKA</name>
<dbReference type="Proteomes" id="UP000179807">
    <property type="component" value="Unassembled WGS sequence"/>
</dbReference>